<protein>
    <submittedName>
        <fullName evidence="1">DUF1007 family protein</fullName>
    </submittedName>
</protein>
<sequence>MIGFNRVTGAGSRHAFSTHYPIISSNCEKNLRSVFAACLLALPFCAALTAQSAQAHPHVWVDAGIEVIFDADGRASALRIRWTYDEFYSLVLVEERGQDADHDGTATAAENAALSGFDMNWHADFAGDTYLLAGGQPVALSRPESWTADYRDGRLTSTHVRRIDPPLDPLQGLQVQVYDPGFYTAYTIAFAPVFTPALPKGCSAQVLEPDRSAADQQLLDALAEYGADENLEADFPAIGASFSEEVKITCAP</sequence>
<dbReference type="RefSeq" id="WP_335420737.1">
    <property type="nucleotide sequence ID" value="NZ_JBALHR010000002.1"/>
</dbReference>
<organism evidence="1 2">
    <name type="scientific">Gemmobacter denitrificans</name>
    <dbReference type="NCBI Taxonomy" id="3123040"/>
    <lineage>
        <taxon>Bacteria</taxon>
        <taxon>Pseudomonadati</taxon>
        <taxon>Pseudomonadota</taxon>
        <taxon>Alphaproteobacteria</taxon>
        <taxon>Rhodobacterales</taxon>
        <taxon>Paracoccaceae</taxon>
        <taxon>Gemmobacter</taxon>
    </lineage>
</organism>
<comment type="caution">
    <text evidence="1">The sequence shown here is derived from an EMBL/GenBank/DDBJ whole genome shotgun (WGS) entry which is preliminary data.</text>
</comment>
<dbReference type="Proteomes" id="UP001431963">
    <property type="component" value="Unassembled WGS sequence"/>
</dbReference>
<dbReference type="Pfam" id="PF06226">
    <property type="entry name" value="DUF1007"/>
    <property type="match status" value="1"/>
</dbReference>
<keyword evidence="2" id="KW-1185">Reference proteome</keyword>
<reference evidence="1" key="1">
    <citation type="submission" date="2024-02" db="EMBL/GenBank/DDBJ databases">
        <title>Genome sequences of strain Gemmobacter sp. JM10B15.</title>
        <authorList>
            <person name="Zhang M."/>
        </authorList>
    </citation>
    <scope>NUCLEOTIDE SEQUENCE</scope>
    <source>
        <strain evidence="1">JM10B15</strain>
    </source>
</reference>
<gene>
    <name evidence="1" type="ORF">V6590_05530</name>
</gene>
<dbReference type="InterPro" id="IPR010412">
    <property type="entry name" value="DUF1007"/>
</dbReference>
<accession>A0ABU8BSC6</accession>
<name>A0ABU8BSC6_9RHOB</name>
<evidence type="ECO:0000313" key="1">
    <source>
        <dbReference type="EMBL" id="MEH7827599.1"/>
    </source>
</evidence>
<proteinExistence type="predicted"/>
<dbReference type="EMBL" id="JBALHR010000002">
    <property type="protein sequence ID" value="MEH7827599.1"/>
    <property type="molecule type" value="Genomic_DNA"/>
</dbReference>
<evidence type="ECO:0000313" key="2">
    <source>
        <dbReference type="Proteomes" id="UP001431963"/>
    </source>
</evidence>